<reference evidence="1" key="1">
    <citation type="submission" date="2023-03" db="EMBL/GenBank/DDBJ databases">
        <title>Complete genome of Cladonia borealis.</title>
        <authorList>
            <person name="Park H."/>
        </authorList>
    </citation>
    <scope>NUCLEOTIDE SEQUENCE</scope>
    <source>
        <strain evidence="1">ANT050790</strain>
    </source>
</reference>
<name>A0AA39V1B9_9LECA</name>
<comment type="caution">
    <text evidence="1">The sequence shown here is derived from an EMBL/GenBank/DDBJ whole genome shotgun (WGS) entry which is preliminary data.</text>
</comment>
<evidence type="ECO:0000313" key="2">
    <source>
        <dbReference type="Proteomes" id="UP001166286"/>
    </source>
</evidence>
<proteinExistence type="predicted"/>
<dbReference type="AlphaFoldDB" id="A0AA39V1B9"/>
<evidence type="ECO:0000313" key="1">
    <source>
        <dbReference type="EMBL" id="KAK0512098.1"/>
    </source>
</evidence>
<keyword evidence="2" id="KW-1185">Reference proteome</keyword>
<gene>
    <name evidence="1" type="ORF">JMJ35_005226</name>
</gene>
<dbReference type="Proteomes" id="UP001166286">
    <property type="component" value="Unassembled WGS sequence"/>
</dbReference>
<protein>
    <submittedName>
        <fullName evidence="1">Uncharacterized protein</fullName>
    </submittedName>
</protein>
<accession>A0AA39V1B9</accession>
<sequence length="184" mass="20431">MPGRAGRNKNKDPFYYWNYVAITKPEAQALASRLGLDFPAGLQDAPKSGLIYPIRRLIITSEDTPANYTTLLGPLWSTKTQSIIHETRIQVLLCPPPGSPDHKLSEHLDAGSPRWTPRAPNAEEEIEIGKVREMKERVAGQTGERKDVESKDIREILMGMGGNWVDNLPALEKAMNSTDQGVGR</sequence>
<dbReference type="EMBL" id="JAFEKC020000011">
    <property type="protein sequence ID" value="KAK0512098.1"/>
    <property type="molecule type" value="Genomic_DNA"/>
</dbReference>
<organism evidence="1 2">
    <name type="scientific">Cladonia borealis</name>
    <dbReference type="NCBI Taxonomy" id="184061"/>
    <lineage>
        <taxon>Eukaryota</taxon>
        <taxon>Fungi</taxon>
        <taxon>Dikarya</taxon>
        <taxon>Ascomycota</taxon>
        <taxon>Pezizomycotina</taxon>
        <taxon>Lecanoromycetes</taxon>
        <taxon>OSLEUM clade</taxon>
        <taxon>Lecanoromycetidae</taxon>
        <taxon>Lecanorales</taxon>
        <taxon>Lecanorineae</taxon>
        <taxon>Cladoniaceae</taxon>
        <taxon>Cladonia</taxon>
    </lineage>
</organism>